<organism evidence="1">
    <name type="scientific">Guillardia theta (strain CCMP2712)</name>
    <name type="common">Cryptophyte</name>
    <dbReference type="NCBI Taxonomy" id="905079"/>
    <lineage>
        <taxon>Eukaryota</taxon>
        <taxon>Cryptophyceae</taxon>
        <taxon>Pyrenomonadales</taxon>
        <taxon>Geminigeraceae</taxon>
        <taxon>Guillardia</taxon>
    </lineage>
</organism>
<dbReference type="HOGENOM" id="CLU_1565862_0_0_1"/>
<gene>
    <name evidence="1" type="ORF">GUITHDRAFT_101579</name>
</gene>
<accession>L1JV12</accession>
<dbReference type="KEGG" id="gtt:GUITHDRAFT_101579"/>
<reference evidence="1 3" key="1">
    <citation type="journal article" date="2012" name="Nature">
        <title>Algal genomes reveal evolutionary mosaicism and the fate of nucleomorphs.</title>
        <authorList>
            <consortium name="DOE Joint Genome Institute"/>
            <person name="Curtis B.A."/>
            <person name="Tanifuji G."/>
            <person name="Burki F."/>
            <person name="Gruber A."/>
            <person name="Irimia M."/>
            <person name="Maruyama S."/>
            <person name="Arias M.C."/>
            <person name="Ball S.G."/>
            <person name="Gile G.H."/>
            <person name="Hirakawa Y."/>
            <person name="Hopkins J.F."/>
            <person name="Kuo A."/>
            <person name="Rensing S.A."/>
            <person name="Schmutz J."/>
            <person name="Symeonidi A."/>
            <person name="Elias M."/>
            <person name="Eveleigh R.J."/>
            <person name="Herman E.K."/>
            <person name="Klute M.J."/>
            <person name="Nakayama T."/>
            <person name="Obornik M."/>
            <person name="Reyes-Prieto A."/>
            <person name="Armbrust E.V."/>
            <person name="Aves S.J."/>
            <person name="Beiko R.G."/>
            <person name="Coutinho P."/>
            <person name="Dacks J.B."/>
            <person name="Durnford D.G."/>
            <person name="Fast N.M."/>
            <person name="Green B.R."/>
            <person name="Grisdale C.J."/>
            <person name="Hempel F."/>
            <person name="Henrissat B."/>
            <person name="Hoppner M.P."/>
            <person name="Ishida K."/>
            <person name="Kim E."/>
            <person name="Koreny L."/>
            <person name="Kroth P.G."/>
            <person name="Liu Y."/>
            <person name="Malik S.B."/>
            <person name="Maier U.G."/>
            <person name="McRose D."/>
            <person name="Mock T."/>
            <person name="Neilson J.A."/>
            <person name="Onodera N.T."/>
            <person name="Poole A.M."/>
            <person name="Pritham E.J."/>
            <person name="Richards T.A."/>
            <person name="Rocap G."/>
            <person name="Roy S.W."/>
            <person name="Sarai C."/>
            <person name="Schaack S."/>
            <person name="Shirato S."/>
            <person name="Slamovits C.H."/>
            <person name="Spencer D.F."/>
            <person name="Suzuki S."/>
            <person name="Worden A.Z."/>
            <person name="Zauner S."/>
            <person name="Barry K."/>
            <person name="Bell C."/>
            <person name="Bharti A.K."/>
            <person name="Crow J.A."/>
            <person name="Grimwood J."/>
            <person name="Kramer R."/>
            <person name="Lindquist E."/>
            <person name="Lucas S."/>
            <person name="Salamov A."/>
            <person name="McFadden G.I."/>
            <person name="Lane C.E."/>
            <person name="Keeling P.J."/>
            <person name="Gray M.W."/>
            <person name="Grigoriev I.V."/>
            <person name="Archibald J.M."/>
        </authorList>
    </citation>
    <scope>NUCLEOTIDE SEQUENCE</scope>
    <source>
        <strain evidence="1 3">CCMP2712</strain>
    </source>
</reference>
<keyword evidence="3" id="KW-1185">Reference proteome</keyword>
<dbReference type="PaxDb" id="55529-EKX52401"/>
<dbReference type="EMBL" id="JH992972">
    <property type="protein sequence ID" value="EKX52401.1"/>
    <property type="molecule type" value="Genomic_DNA"/>
</dbReference>
<dbReference type="Proteomes" id="UP000011087">
    <property type="component" value="Unassembled WGS sequence"/>
</dbReference>
<evidence type="ECO:0000313" key="3">
    <source>
        <dbReference type="Proteomes" id="UP000011087"/>
    </source>
</evidence>
<evidence type="ECO:0000313" key="1">
    <source>
        <dbReference type="EMBL" id="EKX52401.1"/>
    </source>
</evidence>
<name>L1JV12_GUITC</name>
<evidence type="ECO:0000313" key="2">
    <source>
        <dbReference type="EnsemblProtists" id="EKX52401"/>
    </source>
</evidence>
<reference evidence="2" key="3">
    <citation type="submission" date="2015-06" db="UniProtKB">
        <authorList>
            <consortium name="EnsemblProtists"/>
        </authorList>
    </citation>
    <scope>IDENTIFICATION</scope>
</reference>
<dbReference type="RefSeq" id="XP_005839381.1">
    <property type="nucleotide sequence ID" value="XM_005839324.1"/>
</dbReference>
<proteinExistence type="predicted"/>
<sequence>MAYKIIRHVVANSRKADDLDLLDGIVCPKLLQKMRDSVSSASVTERNLGLEVHDIYCEVIQPKIRLEAFEKMDEKSMSWKDAFEHRNRTLQRGEWMQIKVRFLALENVFLNAASGSRTSIRSSMNPSTWTFQGKVWNVDTSATQLDSEEPTFYPRVQNPDLSWQLIAIEYW</sequence>
<dbReference type="EnsemblProtists" id="EKX52401">
    <property type="protein sequence ID" value="EKX52401"/>
    <property type="gene ID" value="GUITHDRAFT_101579"/>
</dbReference>
<reference evidence="3" key="2">
    <citation type="submission" date="2012-11" db="EMBL/GenBank/DDBJ databases">
        <authorList>
            <person name="Kuo A."/>
            <person name="Curtis B.A."/>
            <person name="Tanifuji G."/>
            <person name="Burki F."/>
            <person name="Gruber A."/>
            <person name="Irimia M."/>
            <person name="Maruyama S."/>
            <person name="Arias M.C."/>
            <person name="Ball S.G."/>
            <person name="Gile G.H."/>
            <person name="Hirakawa Y."/>
            <person name="Hopkins J.F."/>
            <person name="Rensing S.A."/>
            <person name="Schmutz J."/>
            <person name="Symeonidi A."/>
            <person name="Elias M."/>
            <person name="Eveleigh R.J."/>
            <person name="Herman E.K."/>
            <person name="Klute M.J."/>
            <person name="Nakayama T."/>
            <person name="Obornik M."/>
            <person name="Reyes-Prieto A."/>
            <person name="Armbrust E.V."/>
            <person name="Aves S.J."/>
            <person name="Beiko R.G."/>
            <person name="Coutinho P."/>
            <person name="Dacks J.B."/>
            <person name="Durnford D.G."/>
            <person name="Fast N.M."/>
            <person name="Green B.R."/>
            <person name="Grisdale C."/>
            <person name="Hempe F."/>
            <person name="Henrissat B."/>
            <person name="Hoppner M.P."/>
            <person name="Ishida K.-I."/>
            <person name="Kim E."/>
            <person name="Koreny L."/>
            <person name="Kroth P.G."/>
            <person name="Liu Y."/>
            <person name="Malik S.-B."/>
            <person name="Maier U.G."/>
            <person name="McRose D."/>
            <person name="Mock T."/>
            <person name="Neilson J.A."/>
            <person name="Onodera N.T."/>
            <person name="Poole A.M."/>
            <person name="Pritham E.J."/>
            <person name="Richards T.A."/>
            <person name="Rocap G."/>
            <person name="Roy S.W."/>
            <person name="Sarai C."/>
            <person name="Schaack S."/>
            <person name="Shirato S."/>
            <person name="Slamovits C.H."/>
            <person name="Spencer D.F."/>
            <person name="Suzuki S."/>
            <person name="Worden A.Z."/>
            <person name="Zauner S."/>
            <person name="Barry K."/>
            <person name="Bell C."/>
            <person name="Bharti A.K."/>
            <person name="Crow J.A."/>
            <person name="Grimwood J."/>
            <person name="Kramer R."/>
            <person name="Lindquist E."/>
            <person name="Lucas S."/>
            <person name="Salamov A."/>
            <person name="McFadden G.I."/>
            <person name="Lane C.E."/>
            <person name="Keeling P.J."/>
            <person name="Gray M.W."/>
            <person name="Grigoriev I.V."/>
            <person name="Archibald J.M."/>
        </authorList>
    </citation>
    <scope>NUCLEOTIDE SEQUENCE</scope>
    <source>
        <strain evidence="3">CCMP2712</strain>
    </source>
</reference>
<protein>
    <submittedName>
        <fullName evidence="1 2">Uncharacterized protein</fullName>
    </submittedName>
</protein>
<dbReference type="AlphaFoldDB" id="L1JV12"/>
<dbReference type="GeneID" id="17309299"/>